<organism evidence="2 3">
    <name type="scientific">Candidatus Dojkabacteria bacterium</name>
    <dbReference type="NCBI Taxonomy" id="2099670"/>
    <lineage>
        <taxon>Bacteria</taxon>
        <taxon>Candidatus Dojkabacteria</taxon>
    </lineage>
</organism>
<protein>
    <recommendedName>
        <fullName evidence="1">Glutamine amidotransferase type-2 domain-containing protein</fullName>
    </recommendedName>
</protein>
<dbReference type="EMBL" id="JAAZBX010000021">
    <property type="protein sequence ID" value="NLD25708.1"/>
    <property type="molecule type" value="Genomic_DNA"/>
</dbReference>
<dbReference type="InterPro" id="IPR017932">
    <property type="entry name" value="GATase_2_dom"/>
</dbReference>
<evidence type="ECO:0000259" key="1">
    <source>
        <dbReference type="Pfam" id="PF13537"/>
    </source>
</evidence>
<evidence type="ECO:0000313" key="3">
    <source>
        <dbReference type="Proteomes" id="UP000545876"/>
    </source>
</evidence>
<dbReference type="Gene3D" id="3.60.20.10">
    <property type="entry name" value="Glutamine Phosphoribosylpyrophosphate, subunit 1, domain 1"/>
    <property type="match status" value="1"/>
</dbReference>
<comment type="caution">
    <text evidence="2">The sequence shown here is derived from an EMBL/GenBank/DDBJ whole genome shotgun (WGS) entry which is preliminary data.</text>
</comment>
<proteinExistence type="predicted"/>
<gene>
    <name evidence="2" type="ORF">GX656_03690</name>
</gene>
<name>A0A847D0I9_9BACT</name>
<reference evidence="2 3" key="1">
    <citation type="journal article" date="2020" name="Biotechnol. Biofuels">
        <title>New insights from the biogas microbiome by comprehensive genome-resolved metagenomics of nearly 1600 species originating from multiple anaerobic digesters.</title>
        <authorList>
            <person name="Campanaro S."/>
            <person name="Treu L."/>
            <person name="Rodriguez-R L.M."/>
            <person name="Kovalovszki A."/>
            <person name="Ziels R.M."/>
            <person name="Maus I."/>
            <person name="Zhu X."/>
            <person name="Kougias P.G."/>
            <person name="Basile A."/>
            <person name="Luo G."/>
            <person name="Schluter A."/>
            <person name="Konstantinidis K.T."/>
            <person name="Angelidaki I."/>
        </authorList>
    </citation>
    <scope>NUCLEOTIDE SEQUENCE [LARGE SCALE GENOMIC DNA]</scope>
    <source>
        <strain evidence="2">AS06rmzACSIP_65</strain>
    </source>
</reference>
<dbReference type="Pfam" id="PF13537">
    <property type="entry name" value="GATase_7"/>
    <property type="match status" value="1"/>
</dbReference>
<accession>A0A847D0I9</accession>
<evidence type="ECO:0000313" key="2">
    <source>
        <dbReference type="EMBL" id="NLD25708.1"/>
    </source>
</evidence>
<sequence>MEFFLAEFNFEEGNIERCTNPGCESLALPGATVNWKSASPLVSLHRQSDWIVFLWGSARHKKDGIAGHDVAREMAATLAEGGSLRTYLRNLEGGFDVIAWNEKEDRLLFATDPFGMTKLYFGGDHGKIVI</sequence>
<dbReference type="AlphaFoldDB" id="A0A847D0I9"/>
<feature type="domain" description="Glutamine amidotransferase type-2" evidence="1">
    <location>
        <begin position="78"/>
        <end position="127"/>
    </location>
</feature>
<dbReference type="InterPro" id="IPR029055">
    <property type="entry name" value="Ntn_hydrolases_N"/>
</dbReference>
<feature type="non-terminal residue" evidence="2">
    <location>
        <position position="130"/>
    </location>
</feature>
<dbReference type="Proteomes" id="UP000545876">
    <property type="component" value="Unassembled WGS sequence"/>
</dbReference>